<dbReference type="Pfam" id="PF16751">
    <property type="entry name" value="RsdA_SigD_bd"/>
    <property type="match status" value="1"/>
</dbReference>
<feature type="domain" description="Anti-sigma-D factor RsdA sigma factor binding region" evidence="3">
    <location>
        <begin position="14"/>
        <end position="53"/>
    </location>
</feature>
<evidence type="ECO:0000259" key="3">
    <source>
        <dbReference type="Pfam" id="PF16751"/>
    </source>
</evidence>
<name>A0ABU5J620_9ACTN</name>
<dbReference type="EMBL" id="JAXOTQ010000001">
    <property type="protein sequence ID" value="MDZ5487948.1"/>
    <property type="molecule type" value="Genomic_DNA"/>
</dbReference>
<evidence type="ECO:0000256" key="2">
    <source>
        <dbReference type="SAM" id="Phobius"/>
    </source>
</evidence>
<reference evidence="4 5" key="1">
    <citation type="submission" date="2023-12" db="EMBL/GenBank/DDBJ databases">
        <title>Micromonospora sp. nov., isolated from Atacama Desert.</title>
        <authorList>
            <person name="Carro L."/>
            <person name="Golinska P."/>
            <person name="Klenk H.-P."/>
            <person name="Goodfellow M."/>
        </authorList>
    </citation>
    <scope>NUCLEOTIDE SEQUENCE [LARGE SCALE GENOMIC DNA]</scope>
    <source>
        <strain evidence="4 5">4G53</strain>
    </source>
</reference>
<organism evidence="4 5">
    <name type="scientific">Micromonospora sicca</name>
    <dbReference type="NCBI Taxonomy" id="2202420"/>
    <lineage>
        <taxon>Bacteria</taxon>
        <taxon>Bacillati</taxon>
        <taxon>Actinomycetota</taxon>
        <taxon>Actinomycetes</taxon>
        <taxon>Micromonosporales</taxon>
        <taxon>Micromonosporaceae</taxon>
        <taxon>Micromonospora</taxon>
    </lineage>
</organism>
<evidence type="ECO:0000256" key="1">
    <source>
        <dbReference type="SAM" id="MobiDB-lite"/>
    </source>
</evidence>
<proteinExistence type="predicted"/>
<keyword evidence="5" id="KW-1185">Reference proteome</keyword>
<feature type="compositionally biased region" description="Low complexity" evidence="1">
    <location>
        <begin position="195"/>
        <end position="227"/>
    </location>
</feature>
<gene>
    <name evidence="4" type="ORF">U2F25_00480</name>
</gene>
<feature type="compositionally biased region" description="Pro residues" evidence="1">
    <location>
        <begin position="55"/>
        <end position="66"/>
    </location>
</feature>
<comment type="caution">
    <text evidence="4">The sequence shown here is derived from an EMBL/GenBank/DDBJ whole genome shotgun (WGS) entry which is preliminary data.</text>
</comment>
<protein>
    <submittedName>
        <fullName evidence="4">Anti-sigma-D factor RsdA</fullName>
    </submittedName>
</protein>
<keyword evidence="2" id="KW-0472">Membrane</keyword>
<dbReference type="RefSeq" id="WP_322438649.1">
    <property type="nucleotide sequence ID" value="NZ_JAXOTQ010000001.1"/>
</dbReference>
<evidence type="ECO:0000313" key="4">
    <source>
        <dbReference type="EMBL" id="MDZ5487948.1"/>
    </source>
</evidence>
<feature type="region of interest" description="Disordered" evidence="1">
    <location>
        <begin position="195"/>
        <end position="284"/>
    </location>
</feature>
<feature type="compositionally biased region" description="Pro residues" evidence="1">
    <location>
        <begin position="266"/>
        <end position="277"/>
    </location>
</feature>
<feature type="compositionally biased region" description="Low complexity" evidence="1">
    <location>
        <begin position="256"/>
        <end position="265"/>
    </location>
</feature>
<accession>A0ABU5J620</accession>
<dbReference type="Gene3D" id="6.10.250.1300">
    <property type="match status" value="1"/>
</dbReference>
<dbReference type="InterPro" id="IPR031928">
    <property type="entry name" value="RsdA_SigD-bd"/>
</dbReference>
<feature type="transmembrane region" description="Helical" evidence="2">
    <location>
        <begin position="91"/>
        <end position="111"/>
    </location>
</feature>
<evidence type="ECO:0000313" key="5">
    <source>
        <dbReference type="Proteomes" id="UP001290101"/>
    </source>
</evidence>
<keyword evidence="2" id="KW-0812">Transmembrane</keyword>
<keyword evidence="2" id="KW-1133">Transmembrane helix</keyword>
<dbReference type="Proteomes" id="UP001290101">
    <property type="component" value="Unassembled WGS sequence"/>
</dbReference>
<sequence length="284" mass="28922">MSERTPGGGEQAIDLEVIARDDLLLDALGRGEEAPTDDDLAAMLAAWHADIADDAPPPADVRPPTPTGDGGTPEPPVPLRPAVRSRRTRPWTLRLAAAVVALIALVSGLGIGSRTAGPSSPLWTLTKLLHPQQAEVRGVEETIAGARAALTAGRLDEAQRLVDQARQELTGITDPAAADRLREQLDALTRRLVAARTDATPPATPPVSAAPSAPRTGPTGRATTHAPAPAPPKPGTGSTGASPTGGGGNLVPPLPRLLSPTTSPSLLPPPPGLPLPLPTSGLLG</sequence>
<feature type="region of interest" description="Disordered" evidence="1">
    <location>
        <begin position="52"/>
        <end position="85"/>
    </location>
</feature>